<dbReference type="PANTHER" id="PTHR24093:SF369">
    <property type="entry name" value="CALCIUM-TRANSPORTING ATPASE"/>
    <property type="match status" value="1"/>
</dbReference>
<gene>
    <name evidence="4" type="ORF">Daesc_002405</name>
</gene>
<dbReference type="SUPFAM" id="SSF50630">
    <property type="entry name" value="Acid proteases"/>
    <property type="match status" value="1"/>
</dbReference>
<comment type="subcellular location">
    <subcellularLocation>
        <location evidence="1">Endomembrane system</location>
        <topology evidence="1">Multi-pass membrane protein</topology>
    </subcellularLocation>
</comment>
<feature type="region of interest" description="Disordered" evidence="3">
    <location>
        <begin position="511"/>
        <end position="561"/>
    </location>
</feature>
<evidence type="ECO:0000256" key="2">
    <source>
        <dbReference type="ARBA" id="ARBA00022842"/>
    </source>
</evidence>
<dbReference type="GO" id="GO:0005388">
    <property type="term" value="F:P-type calcium transporter activity"/>
    <property type="evidence" value="ECO:0007669"/>
    <property type="project" value="TreeGrafter"/>
</dbReference>
<dbReference type="Gene3D" id="3.40.1110.10">
    <property type="entry name" value="Calcium-transporting ATPase, cytoplasmic domain N"/>
    <property type="match status" value="1"/>
</dbReference>
<feature type="compositionally biased region" description="Basic and acidic residues" evidence="3">
    <location>
        <begin position="511"/>
        <end position="527"/>
    </location>
</feature>
<evidence type="ECO:0000313" key="5">
    <source>
        <dbReference type="Proteomes" id="UP001369815"/>
    </source>
</evidence>
<reference evidence="4 5" key="1">
    <citation type="journal article" date="2024" name="Front Chem Biol">
        <title>Unveiling the potential of Daldinia eschscholtzii MFLUCC 19-0629 through bioactivity and bioinformatics studies for enhanced sustainable agriculture production.</title>
        <authorList>
            <person name="Brooks S."/>
            <person name="Weaver J.A."/>
            <person name="Klomchit A."/>
            <person name="Alharthi S.A."/>
            <person name="Onlamun T."/>
            <person name="Nurani R."/>
            <person name="Vong T.K."/>
            <person name="Alberti F."/>
            <person name="Greco C."/>
        </authorList>
    </citation>
    <scope>NUCLEOTIDE SEQUENCE [LARGE SCALE GENOMIC DNA]</scope>
    <source>
        <strain evidence="4">MFLUCC 19-0629</strain>
    </source>
</reference>
<evidence type="ECO:0000256" key="1">
    <source>
        <dbReference type="ARBA" id="ARBA00004127"/>
    </source>
</evidence>
<organism evidence="4 5">
    <name type="scientific">Daldinia eschscholtzii</name>
    <dbReference type="NCBI Taxonomy" id="292717"/>
    <lineage>
        <taxon>Eukaryota</taxon>
        <taxon>Fungi</taxon>
        <taxon>Dikarya</taxon>
        <taxon>Ascomycota</taxon>
        <taxon>Pezizomycotina</taxon>
        <taxon>Sordariomycetes</taxon>
        <taxon>Xylariomycetidae</taxon>
        <taxon>Xylariales</taxon>
        <taxon>Hypoxylaceae</taxon>
        <taxon>Daldinia</taxon>
    </lineage>
</organism>
<proteinExistence type="predicted"/>
<dbReference type="InterPro" id="IPR021109">
    <property type="entry name" value="Peptidase_aspartic_dom_sf"/>
</dbReference>
<accession>A0AAX6MWS6</accession>
<dbReference type="AlphaFoldDB" id="A0AAX6MWS6"/>
<dbReference type="Pfam" id="PF13246">
    <property type="entry name" value="Cation_ATPase"/>
    <property type="match status" value="1"/>
</dbReference>
<dbReference type="GO" id="GO:0006874">
    <property type="term" value="P:intracellular calcium ion homeostasis"/>
    <property type="evidence" value="ECO:0007669"/>
    <property type="project" value="TreeGrafter"/>
</dbReference>
<dbReference type="EMBL" id="JBANMG010000002">
    <property type="protein sequence ID" value="KAK6957120.1"/>
    <property type="molecule type" value="Genomic_DNA"/>
</dbReference>
<comment type="caution">
    <text evidence="4">The sequence shown here is derived from an EMBL/GenBank/DDBJ whole genome shotgun (WGS) entry which is preliminary data.</text>
</comment>
<dbReference type="GO" id="GO:0012505">
    <property type="term" value="C:endomembrane system"/>
    <property type="evidence" value="ECO:0007669"/>
    <property type="project" value="UniProtKB-SubCell"/>
</dbReference>
<keyword evidence="5" id="KW-1185">Reference proteome</keyword>
<dbReference type="Pfam" id="PF13975">
    <property type="entry name" value="gag-asp_proteas"/>
    <property type="match status" value="1"/>
</dbReference>
<evidence type="ECO:0008006" key="6">
    <source>
        <dbReference type="Google" id="ProtNLM"/>
    </source>
</evidence>
<dbReference type="GO" id="GO:0005886">
    <property type="term" value="C:plasma membrane"/>
    <property type="evidence" value="ECO:0007669"/>
    <property type="project" value="TreeGrafter"/>
</dbReference>
<dbReference type="PANTHER" id="PTHR24093">
    <property type="entry name" value="CATION TRANSPORTING ATPASE"/>
    <property type="match status" value="1"/>
</dbReference>
<evidence type="ECO:0000256" key="3">
    <source>
        <dbReference type="SAM" id="MobiDB-lite"/>
    </source>
</evidence>
<protein>
    <recommendedName>
        <fullName evidence="6">Peptidase A2 domain-containing protein</fullName>
    </recommendedName>
</protein>
<evidence type="ECO:0000313" key="4">
    <source>
        <dbReference type="EMBL" id="KAK6957120.1"/>
    </source>
</evidence>
<name>A0AAX6MWS6_9PEZI</name>
<dbReference type="CDD" id="cd00303">
    <property type="entry name" value="retropepsin_like"/>
    <property type="match status" value="2"/>
</dbReference>
<dbReference type="Gene3D" id="2.40.70.10">
    <property type="entry name" value="Acid Proteases"/>
    <property type="match status" value="2"/>
</dbReference>
<dbReference type="GO" id="GO:0000166">
    <property type="term" value="F:nucleotide binding"/>
    <property type="evidence" value="ECO:0007669"/>
    <property type="project" value="InterPro"/>
</dbReference>
<sequence>MNEARPDKTISEWASDLSHVAKETIIQSIATNSTAFEECTGNTSKFIGSGTEVALLGFAREHLGMQCLAKIRNSEQIVWSMPFDSRLKYMAVVIKLRTGGYRLLVRGAAEMILTHCIARVEVENGNETQLTMVDQRTLQSTAEILNGPWHQSICLAYRDYQQWPPTGIRAESGDVDLGILVKDLTFLGIFSIKKRNSFRSRMRFQAQARIFEIRGSINGHSVIANADTGASYNIVSERLAKSMNLNIRPQTAGEILLPSGRRLFSRGQVNLQYQFAGEKTIYQLPCVVLPLPTASYDVILGGGFLKVTETCTSHIYRMKRVFSSLGRISLNLIGGQQEFVSGYLNGRECLAVPDTGSDIMVVSRGYAKKLGLKIYKKSHYRSKVQFIDGSKVMTDGIARDVRWQFRAGEAPIRCDFHVIRRLPVRAILSNALIDEFNVFSKYHDRIGQPKSTYDEHCGIFGIALIERCRKEIRSLSESFTEDITSDAPFTPEKVERERARRDEIRDRITKVPEPLRAEEQAREDRRQSQWNDLWRRHREGNTPPPNILSPGQVVSPTPPDGRKAQYTTPLVGVVVDNGNNRRFGHSPHRAINNVPFWIKWWHNRRRL</sequence>
<dbReference type="InterPro" id="IPR023299">
    <property type="entry name" value="ATPase_P-typ_cyto_dom_N"/>
</dbReference>
<keyword evidence="2" id="KW-0460">Magnesium</keyword>
<dbReference type="Proteomes" id="UP001369815">
    <property type="component" value="Unassembled WGS sequence"/>
</dbReference>
<dbReference type="SUPFAM" id="SSF81660">
    <property type="entry name" value="Metal cation-transporting ATPase, ATP-binding domain N"/>
    <property type="match status" value="1"/>
</dbReference>